<feature type="binding site" evidence="12">
    <location>
        <position position="112"/>
    </location>
    <ligand>
        <name>Mg(2+)</name>
        <dbReference type="ChEBI" id="CHEBI:18420"/>
        <label>1</label>
        <note>catalytic</note>
    </ligand>
</feature>
<dbReference type="Gene3D" id="3.30.540.10">
    <property type="entry name" value="Fructose-1,6-Bisphosphatase, subunit A, domain 1"/>
    <property type="match status" value="1"/>
</dbReference>
<keyword evidence="16" id="KW-1185">Reference proteome</keyword>
<feature type="binding site" evidence="12">
    <location>
        <position position="109"/>
    </location>
    <ligand>
        <name>Mg(2+)</name>
        <dbReference type="ChEBI" id="CHEBI:18420"/>
        <label>1</label>
        <note>catalytic</note>
    </ligand>
</feature>
<evidence type="ECO:0000313" key="13">
    <source>
        <dbReference type="EMBL" id="GGC10387.1"/>
    </source>
</evidence>
<keyword evidence="9" id="KW-0368">Histidine biosynthesis</keyword>
<gene>
    <name evidence="14" type="primary">hisN</name>
    <name evidence="13" type="ORF">GCM10011572_34850</name>
    <name evidence="14" type="ORF">GM672_17390</name>
</gene>
<comment type="similarity">
    <text evidence="3">Belongs to the inositol monophosphatase superfamily.</text>
</comment>
<reference evidence="13" key="1">
    <citation type="journal article" date="2014" name="Int. J. Syst. Evol. Microbiol.">
        <title>Complete genome of a new Firmicutes species belonging to the dominant human colonic microbiota ('Ruminococcus bicirculans') reveals two chromosomes and a selective capacity to utilize plant glucans.</title>
        <authorList>
            <consortium name="NISC Comparative Sequencing Program"/>
            <person name="Wegmann U."/>
            <person name="Louis P."/>
            <person name="Goesmann A."/>
            <person name="Henrissat B."/>
            <person name="Duncan S.H."/>
            <person name="Flint H.J."/>
        </authorList>
    </citation>
    <scope>NUCLEOTIDE SEQUENCE</scope>
    <source>
        <strain evidence="13">CGMCC 1.15931</strain>
    </source>
</reference>
<dbReference type="UniPathway" id="UPA00031">
    <property type="reaction ID" value="UER00013"/>
</dbReference>
<dbReference type="PROSITE" id="PS00629">
    <property type="entry name" value="IMP_1"/>
    <property type="match status" value="1"/>
</dbReference>
<organism evidence="14 15">
    <name type="scientific">Pseudoduganella buxea</name>
    <dbReference type="NCBI Taxonomy" id="1949069"/>
    <lineage>
        <taxon>Bacteria</taxon>
        <taxon>Pseudomonadati</taxon>
        <taxon>Pseudomonadota</taxon>
        <taxon>Betaproteobacteria</taxon>
        <taxon>Burkholderiales</taxon>
        <taxon>Oxalobacteraceae</taxon>
        <taxon>Telluria group</taxon>
        <taxon>Pseudoduganella</taxon>
    </lineage>
</organism>
<feature type="binding site" evidence="12">
    <location>
        <position position="111"/>
    </location>
    <ligand>
        <name>Mg(2+)</name>
        <dbReference type="ChEBI" id="CHEBI:18420"/>
        <label>1</label>
        <note>catalytic</note>
    </ligand>
</feature>
<dbReference type="CDD" id="cd01641">
    <property type="entry name" value="Bacterial_IMPase_like_1"/>
    <property type="match status" value="1"/>
</dbReference>
<evidence type="ECO:0000256" key="1">
    <source>
        <dbReference type="ARBA" id="ARBA00001946"/>
    </source>
</evidence>
<dbReference type="Gene3D" id="3.40.190.80">
    <property type="match status" value="1"/>
</dbReference>
<evidence type="ECO:0000256" key="4">
    <source>
        <dbReference type="ARBA" id="ARBA00013085"/>
    </source>
</evidence>
<evidence type="ECO:0000256" key="10">
    <source>
        <dbReference type="ARBA" id="ARBA00049158"/>
    </source>
</evidence>
<dbReference type="PRINTS" id="PR00377">
    <property type="entry name" value="IMPHPHTASES"/>
</dbReference>
<evidence type="ECO:0000256" key="11">
    <source>
        <dbReference type="NCBIfam" id="TIGR02067"/>
    </source>
</evidence>
<dbReference type="PANTHER" id="PTHR43200:SF6">
    <property type="entry name" value="3'(2'),5'-BISPHOSPHATE NUCLEOTIDASE"/>
    <property type="match status" value="1"/>
</dbReference>
<evidence type="ECO:0000256" key="7">
    <source>
        <dbReference type="ARBA" id="ARBA00022801"/>
    </source>
</evidence>
<evidence type="ECO:0000256" key="12">
    <source>
        <dbReference type="PIRSR" id="PIRSR600760-2"/>
    </source>
</evidence>
<dbReference type="EMBL" id="WNKZ01000053">
    <property type="protein sequence ID" value="MTV54506.1"/>
    <property type="molecule type" value="Genomic_DNA"/>
</dbReference>
<feature type="binding site" evidence="12">
    <location>
        <position position="233"/>
    </location>
    <ligand>
        <name>Mg(2+)</name>
        <dbReference type="ChEBI" id="CHEBI:18420"/>
        <label>1</label>
        <note>catalytic</note>
    </ligand>
</feature>
<dbReference type="InterPro" id="IPR020583">
    <property type="entry name" value="Inositol_monoP_metal-BS"/>
</dbReference>
<dbReference type="SUPFAM" id="SSF56655">
    <property type="entry name" value="Carbohydrate phosphatase"/>
    <property type="match status" value="1"/>
</dbReference>
<accession>A0A6I3T0Z7</accession>
<evidence type="ECO:0000313" key="14">
    <source>
        <dbReference type="EMBL" id="MTV54506.1"/>
    </source>
</evidence>
<dbReference type="RefSeq" id="WP_155471799.1">
    <property type="nucleotide sequence ID" value="NZ_BMKG01000015.1"/>
</dbReference>
<comment type="pathway">
    <text evidence="2">Amino-acid biosynthesis; L-histidine biosynthesis; L-histidine from 5-phospho-alpha-D-ribose 1-diphosphate: step 8/9.</text>
</comment>
<keyword evidence="7 14" id="KW-0378">Hydrolase</keyword>
<dbReference type="InterPro" id="IPR000760">
    <property type="entry name" value="Inositol_monophosphatase-like"/>
</dbReference>
<dbReference type="InterPro" id="IPR051090">
    <property type="entry name" value="Inositol_monoP_superfamily"/>
</dbReference>
<evidence type="ECO:0000256" key="2">
    <source>
        <dbReference type="ARBA" id="ARBA00004970"/>
    </source>
</evidence>
<reference evidence="16" key="2">
    <citation type="journal article" date="2019" name="Int. J. Syst. Evol. Microbiol.">
        <title>The Global Catalogue of Microorganisms (GCM) 10K type strain sequencing project: providing services to taxonomists for standard genome sequencing and annotation.</title>
        <authorList>
            <consortium name="The Broad Institute Genomics Platform"/>
            <consortium name="The Broad Institute Genome Sequencing Center for Infectious Disease"/>
            <person name="Wu L."/>
            <person name="Ma J."/>
        </authorList>
    </citation>
    <scope>NUCLEOTIDE SEQUENCE [LARGE SCALE GENOMIC DNA]</scope>
    <source>
        <strain evidence="16">CGMCC 1.15931</strain>
    </source>
</reference>
<evidence type="ECO:0000313" key="15">
    <source>
        <dbReference type="Proteomes" id="UP000430634"/>
    </source>
</evidence>
<evidence type="ECO:0000313" key="16">
    <source>
        <dbReference type="Proteomes" id="UP000622638"/>
    </source>
</evidence>
<proteinExistence type="inferred from homology"/>
<evidence type="ECO:0000256" key="9">
    <source>
        <dbReference type="ARBA" id="ARBA00023102"/>
    </source>
</evidence>
<dbReference type="GO" id="GO:0000105">
    <property type="term" value="P:L-histidine biosynthetic process"/>
    <property type="evidence" value="ECO:0007669"/>
    <property type="project" value="UniProtKB-UniRule"/>
</dbReference>
<sequence length="284" mass="29913">MKKNLSLHEQSNDPAAGVLLDAAQQDSLLSFARELADAAGAAILPHFRAELIVEDKSAGGAVFDPVTVADRAAERAMRDLIAARYPDHGIVGEEESSVTGSSALRWVLDPIDGTRAFVTGLPIWGTLIALNDGRRPVLGVIDQPFTRERFVGTPSGAWCNDKPIRTRACTDLAQARVMLTVPAAGAKVSEQMVFDAIATGAQMVRFGGDCYAYGLLAHGLVDLVLEAHLDIHDVQALIPVVEGAGGVITTWEGGDPQHGGSVVACGDPALHRKLLTLIAGLRAA</sequence>
<dbReference type="EMBL" id="BMKG01000015">
    <property type="protein sequence ID" value="GGC10387.1"/>
    <property type="molecule type" value="Genomic_DNA"/>
</dbReference>
<dbReference type="GO" id="GO:0004401">
    <property type="term" value="F:histidinol-phosphatase activity"/>
    <property type="evidence" value="ECO:0007669"/>
    <property type="project" value="UniProtKB-UniRule"/>
</dbReference>
<name>A0A6I3T0Z7_9BURK</name>
<comment type="catalytic activity">
    <reaction evidence="10">
        <text>L-histidinol phosphate + H2O = L-histidinol + phosphate</text>
        <dbReference type="Rhea" id="RHEA:14465"/>
        <dbReference type="ChEBI" id="CHEBI:15377"/>
        <dbReference type="ChEBI" id="CHEBI:43474"/>
        <dbReference type="ChEBI" id="CHEBI:57699"/>
        <dbReference type="ChEBI" id="CHEBI:57980"/>
        <dbReference type="EC" id="3.1.3.15"/>
    </reaction>
</comment>
<keyword evidence="8 12" id="KW-0460">Magnesium</keyword>
<evidence type="ECO:0000256" key="6">
    <source>
        <dbReference type="ARBA" id="ARBA00022723"/>
    </source>
</evidence>
<dbReference type="FunFam" id="3.30.540.10:FF:000030">
    <property type="entry name" value="Inositol monophosphatase"/>
    <property type="match status" value="1"/>
</dbReference>
<dbReference type="GO" id="GO:0046872">
    <property type="term" value="F:metal ion binding"/>
    <property type="evidence" value="ECO:0007669"/>
    <property type="project" value="UniProtKB-KW"/>
</dbReference>
<dbReference type="Proteomes" id="UP000430634">
    <property type="component" value="Unassembled WGS sequence"/>
</dbReference>
<comment type="caution">
    <text evidence="14">The sequence shown here is derived from an EMBL/GenBank/DDBJ whole genome shotgun (WGS) entry which is preliminary data.</text>
</comment>
<dbReference type="NCBIfam" id="TIGR02067">
    <property type="entry name" value="his_9_HisN"/>
    <property type="match status" value="1"/>
</dbReference>
<feature type="binding site" evidence="12">
    <location>
        <position position="93"/>
    </location>
    <ligand>
        <name>Mg(2+)</name>
        <dbReference type="ChEBI" id="CHEBI:18420"/>
        <label>2</label>
    </ligand>
</feature>
<evidence type="ECO:0000256" key="8">
    <source>
        <dbReference type="ARBA" id="ARBA00022842"/>
    </source>
</evidence>
<reference evidence="13" key="4">
    <citation type="submission" date="2024-05" db="EMBL/GenBank/DDBJ databases">
        <authorList>
            <person name="Sun Q."/>
            <person name="Zhou Y."/>
        </authorList>
    </citation>
    <scope>NUCLEOTIDE SEQUENCE</scope>
    <source>
        <strain evidence="13">CGMCC 1.15931</strain>
    </source>
</reference>
<dbReference type="InterPro" id="IPR011809">
    <property type="entry name" value="His_9_proposed"/>
</dbReference>
<keyword evidence="6 12" id="KW-0479">Metal-binding</keyword>
<dbReference type="Pfam" id="PF00459">
    <property type="entry name" value="Inositol_P"/>
    <property type="match status" value="1"/>
</dbReference>
<protein>
    <recommendedName>
        <fullName evidence="4 11">Histidinol-phosphatase</fullName>
        <ecNumber evidence="4 11">3.1.3.15</ecNumber>
    </recommendedName>
</protein>
<keyword evidence="5" id="KW-0028">Amino-acid biosynthesis</keyword>
<dbReference type="EC" id="3.1.3.15" evidence="4 11"/>
<reference evidence="14 15" key="3">
    <citation type="submission" date="2019-11" db="EMBL/GenBank/DDBJ databases">
        <title>Type strains purchased from KCTC, JCM and DSMZ.</title>
        <authorList>
            <person name="Lu H."/>
        </authorList>
    </citation>
    <scope>NUCLEOTIDE SEQUENCE [LARGE SCALE GENOMIC DNA]</scope>
    <source>
        <strain evidence="14 15">KCTC 52429</strain>
    </source>
</reference>
<dbReference type="PANTHER" id="PTHR43200">
    <property type="entry name" value="PHOSPHATASE"/>
    <property type="match status" value="1"/>
</dbReference>
<evidence type="ECO:0000256" key="5">
    <source>
        <dbReference type="ARBA" id="ARBA00022605"/>
    </source>
</evidence>
<comment type="cofactor">
    <cofactor evidence="1 12">
        <name>Mg(2+)</name>
        <dbReference type="ChEBI" id="CHEBI:18420"/>
    </cofactor>
</comment>
<dbReference type="AlphaFoldDB" id="A0A6I3T0Z7"/>
<dbReference type="OrthoDB" id="9785695at2"/>
<dbReference type="Proteomes" id="UP000622638">
    <property type="component" value="Unassembled WGS sequence"/>
</dbReference>
<evidence type="ECO:0000256" key="3">
    <source>
        <dbReference type="ARBA" id="ARBA00009759"/>
    </source>
</evidence>